<keyword evidence="11" id="KW-0496">Mitochondrion</keyword>
<protein>
    <recommendedName>
        <fullName evidence="16">Calcium uniporter protein, mitochondrial</fullName>
    </recommendedName>
</protein>
<comment type="similarity">
    <text evidence="2">Belongs to the MCU (TC 1.A.77) family.</text>
</comment>
<evidence type="ECO:0000256" key="2">
    <source>
        <dbReference type="ARBA" id="ARBA00005653"/>
    </source>
</evidence>
<keyword evidence="3" id="KW-0813">Transport</keyword>
<evidence type="ECO:0000256" key="10">
    <source>
        <dbReference type="ARBA" id="ARBA00023065"/>
    </source>
</evidence>
<evidence type="ECO:0000256" key="5">
    <source>
        <dbReference type="ARBA" id="ARBA00022673"/>
    </source>
</evidence>
<feature type="compositionally biased region" description="Low complexity" evidence="18">
    <location>
        <begin position="250"/>
        <end position="261"/>
    </location>
</feature>
<evidence type="ECO:0000256" key="14">
    <source>
        <dbReference type="ARBA" id="ARBA00036634"/>
    </source>
</evidence>
<evidence type="ECO:0000256" key="16">
    <source>
        <dbReference type="ARBA" id="ARBA00044981"/>
    </source>
</evidence>
<evidence type="ECO:0000256" key="9">
    <source>
        <dbReference type="ARBA" id="ARBA00022989"/>
    </source>
</evidence>
<evidence type="ECO:0000256" key="12">
    <source>
        <dbReference type="ARBA" id="ARBA00023136"/>
    </source>
</evidence>
<dbReference type="InterPro" id="IPR039055">
    <property type="entry name" value="MCU_fam"/>
</dbReference>
<dbReference type="PANTHER" id="PTHR13462">
    <property type="entry name" value="CALCIUM UNIPORTER PROTEIN, MITOCHONDRIAL"/>
    <property type="match status" value="1"/>
</dbReference>
<comment type="catalytic activity">
    <reaction evidence="14">
        <text>Ca(2+)(in) = Ca(2+)(out)</text>
        <dbReference type="Rhea" id="RHEA:29671"/>
        <dbReference type="ChEBI" id="CHEBI:29108"/>
    </reaction>
</comment>
<feature type="compositionally biased region" description="Basic and acidic residues" evidence="18">
    <location>
        <begin position="230"/>
        <end position="247"/>
    </location>
</feature>
<keyword evidence="10" id="KW-0406">Ion transport</keyword>
<dbReference type="GO" id="GO:0051560">
    <property type="term" value="P:mitochondrial calcium ion homeostasis"/>
    <property type="evidence" value="ECO:0007669"/>
    <property type="project" value="InterPro"/>
</dbReference>
<comment type="subcellular location">
    <subcellularLocation>
        <location evidence="1">Mitochondrion inner membrane</location>
        <topology evidence="1">Multi-pass membrane protein</topology>
    </subcellularLocation>
</comment>
<evidence type="ECO:0000256" key="15">
    <source>
        <dbReference type="ARBA" id="ARBA00044966"/>
    </source>
</evidence>
<comment type="function">
    <text evidence="17">Highly selective calcium channel localized to the inner mitochondrial membrane, which mediates calcium uptake into the mitochondrial matrix. Mitochondrial calcium homeostasis plays key roles in cellular physiology and regulates ATP production, cytoplasmic calcium signals and activation of cell death pathways. Sufficient to operate as a pore-forming channel without the need of calcium-sensor or auxiliary subunit.</text>
</comment>
<keyword evidence="8" id="KW-0106">Calcium</keyword>
<dbReference type="GO" id="GO:0015292">
    <property type="term" value="F:uniporter activity"/>
    <property type="evidence" value="ECO:0007669"/>
    <property type="project" value="TreeGrafter"/>
</dbReference>
<evidence type="ECO:0000256" key="18">
    <source>
        <dbReference type="SAM" id="MobiDB-lite"/>
    </source>
</evidence>
<evidence type="ECO:0000256" key="4">
    <source>
        <dbReference type="ARBA" id="ARBA00022568"/>
    </source>
</evidence>
<dbReference type="Proteomes" id="UP000799779">
    <property type="component" value="Unassembled WGS sequence"/>
</dbReference>
<dbReference type="OrthoDB" id="278338at2759"/>
<evidence type="ECO:0000256" key="8">
    <source>
        <dbReference type="ARBA" id="ARBA00022837"/>
    </source>
</evidence>
<accession>A0A6A5WK12</accession>
<keyword evidence="6 19" id="KW-0812">Transmembrane</keyword>
<evidence type="ECO:0000259" key="20">
    <source>
        <dbReference type="Pfam" id="PF04678"/>
    </source>
</evidence>
<keyword evidence="7" id="KW-0999">Mitochondrion inner membrane</keyword>
<feature type="compositionally biased region" description="Basic and acidic residues" evidence="18">
    <location>
        <begin position="200"/>
        <end position="213"/>
    </location>
</feature>
<proteinExistence type="inferred from homology"/>
<sequence>MKPRISSLNSLPRIILSQRAYPAVPHRASFPSPLRCSNTRPKALQLRCFSSSINCRIEEPKVEKYESSNARPAIDLSQNITKEEKDDYEKRLEAEKGKQIRTPWHREGSDTPPVARQRSAGAMTKGKLLTTPSRMLKLILPLTTKDINSDRKDVEPLALLVHPQQPLSYLERLVQAELPTIEVDGKERIPNVYFRAEDSVQDKIEPSKPKETSVEEEDKDGLEEEEHSEDFEKVDEMRIGNKTEKTGKLASPSASTPKTTSMNRKTNDEASQLRGGHGEGGVESYSGLGHEAPADKKAERKFVRWSSSTEIGDFIRDAARGQEFSVEIEGAPNDIRVGVPSFNDRTYYLRMRLRKTSKKISDMASVKKECDELAHKSAQHVAMAGFGGLCGWWSLVYFLTFETELGWDVMEPVTYLVGLSTLIAGYLWFLYHNREVSYRSAMNFTVSKRQQKLYSLKDFDMRKWEQLIEEGNALRKEVMAVANEYDVEWDELADEKDEKVAEALRKDRKEKKKEKGKSDDEEKDEGEKSK</sequence>
<evidence type="ECO:0000256" key="11">
    <source>
        <dbReference type="ARBA" id="ARBA00023128"/>
    </source>
</evidence>
<dbReference type="AlphaFoldDB" id="A0A6A5WK12"/>
<keyword evidence="9 19" id="KW-1133">Transmembrane helix</keyword>
<evidence type="ECO:0000256" key="6">
    <source>
        <dbReference type="ARBA" id="ARBA00022692"/>
    </source>
</evidence>
<name>A0A6A5WK12_9PLEO</name>
<evidence type="ECO:0000313" key="22">
    <source>
        <dbReference type="Proteomes" id="UP000799779"/>
    </source>
</evidence>
<evidence type="ECO:0000256" key="3">
    <source>
        <dbReference type="ARBA" id="ARBA00022448"/>
    </source>
</evidence>
<dbReference type="GO" id="GO:0005262">
    <property type="term" value="F:calcium channel activity"/>
    <property type="evidence" value="ECO:0007669"/>
    <property type="project" value="UniProtKB-KW"/>
</dbReference>
<evidence type="ECO:0000313" key="21">
    <source>
        <dbReference type="EMBL" id="KAF2002002.1"/>
    </source>
</evidence>
<evidence type="ECO:0000256" key="1">
    <source>
        <dbReference type="ARBA" id="ARBA00004448"/>
    </source>
</evidence>
<keyword evidence="22" id="KW-1185">Reference proteome</keyword>
<feature type="compositionally biased region" description="Acidic residues" evidence="18">
    <location>
        <begin position="214"/>
        <end position="229"/>
    </location>
</feature>
<feature type="domain" description="Calcium uniporter protein C-terminal" evidence="20">
    <location>
        <begin position="348"/>
        <end position="467"/>
    </location>
</feature>
<feature type="region of interest" description="Disordered" evidence="18">
    <location>
        <begin position="103"/>
        <end position="122"/>
    </location>
</feature>
<dbReference type="PANTHER" id="PTHR13462:SF10">
    <property type="entry name" value="CALCIUM UNIPORTER PROTEIN, MITOCHONDRIAL"/>
    <property type="match status" value="1"/>
</dbReference>
<keyword evidence="5" id="KW-0107">Calcium channel</keyword>
<evidence type="ECO:0000256" key="17">
    <source>
        <dbReference type="ARBA" id="ARBA00045938"/>
    </source>
</evidence>
<reference evidence="21" key="1">
    <citation type="journal article" date="2020" name="Stud. Mycol.">
        <title>101 Dothideomycetes genomes: a test case for predicting lifestyles and emergence of pathogens.</title>
        <authorList>
            <person name="Haridas S."/>
            <person name="Albert R."/>
            <person name="Binder M."/>
            <person name="Bloem J."/>
            <person name="Labutti K."/>
            <person name="Salamov A."/>
            <person name="Andreopoulos B."/>
            <person name="Baker S."/>
            <person name="Barry K."/>
            <person name="Bills G."/>
            <person name="Bluhm B."/>
            <person name="Cannon C."/>
            <person name="Castanera R."/>
            <person name="Culley D."/>
            <person name="Daum C."/>
            <person name="Ezra D."/>
            <person name="Gonzalez J."/>
            <person name="Henrissat B."/>
            <person name="Kuo A."/>
            <person name="Liang C."/>
            <person name="Lipzen A."/>
            <person name="Lutzoni F."/>
            <person name="Magnuson J."/>
            <person name="Mondo S."/>
            <person name="Nolan M."/>
            <person name="Ohm R."/>
            <person name="Pangilinan J."/>
            <person name="Park H.-J."/>
            <person name="Ramirez L."/>
            <person name="Alfaro M."/>
            <person name="Sun H."/>
            <person name="Tritt A."/>
            <person name="Yoshinaga Y."/>
            <person name="Zwiers L.-H."/>
            <person name="Turgeon B."/>
            <person name="Goodwin S."/>
            <person name="Spatafora J."/>
            <person name="Crous P."/>
            <person name="Grigoriev I."/>
        </authorList>
    </citation>
    <scope>NUCLEOTIDE SEQUENCE</scope>
    <source>
        <strain evidence="21">CBS 123094</strain>
    </source>
</reference>
<evidence type="ECO:0000256" key="7">
    <source>
        <dbReference type="ARBA" id="ARBA00022792"/>
    </source>
</evidence>
<organism evidence="21 22">
    <name type="scientific">Amniculicola lignicola CBS 123094</name>
    <dbReference type="NCBI Taxonomy" id="1392246"/>
    <lineage>
        <taxon>Eukaryota</taxon>
        <taxon>Fungi</taxon>
        <taxon>Dikarya</taxon>
        <taxon>Ascomycota</taxon>
        <taxon>Pezizomycotina</taxon>
        <taxon>Dothideomycetes</taxon>
        <taxon>Pleosporomycetidae</taxon>
        <taxon>Pleosporales</taxon>
        <taxon>Amniculicolaceae</taxon>
        <taxon>Amniculicola</taxon>
    </lineage>
</organism>
<dbReference type="EMBL" id="ML977580">
    <property type="protein sequence ID" value="KAF2002002.1"/>
    <property type="molecule type" value="Genomic_DNA"/>
</dbReference>
<evidence type="ECO:0000256" key="19">
    <source>
        <dbReference type="SAM" id="Phobius"/>
    </source>
</evidence>
<dbReference type="GO" id="GO:1990246">
    <property type="term" value="C:uniplex complex"/>
    <property type="evidence" value="ECO:0007669"/>
    <property type="project" value="TreeGrafter"/>
</dbReference>
<feature type="transmembrane region" description="Helical" evidence="19">
    <location>
        <begin position="381"/>
        <end position="401"/>
    </location>
</feature>
<gene>
    <name evidence="21" type="ORF">P154DRAFT_553439</name>
</gene>
<feature type="transmembrane region" description="Helical" evidence="19">
    <location>
        <begin position="413"/>
        <end position="431"/>
    </location>
</feature>
<keyword evidence="13" id="KW-0407">Ion channel</keyword>
<keyword evidence="4" id="KW-0109">Calcium transport</keyword>
<dbReference type="GO" id="GO:0036444">
    <property type="term" value="P:calcium import into the mitochondrion"/>
    <property type="evidence" value="ECO:0007669"/>
    <property type="project" value="UniProtKB-ARBA"/>
</dbReference>
<feature type="region of interest" description="Disordered" evidence="18">
    <location>
        <begin position="200"/>
        <end position="293"/>
    </location>
</feature>
<dbReference type="Pfam" id="PF04678">
    <property type="entry name" value="MCU"/>
    <property type="match status" value="1"/>
</dbReference>
<keyword evidence="12 19" id="KW-0472">Membrane</keyword>
<evidence type="ECO:0000256" key="13">
    <source>
        <dbReference type="ARBA" id="ARBA00023303"/>
    </source>
</evidence>
<feature type="compositionally biased region" description="Basic and acidic residues" evidence="18">
    <location>
        <begin position="516"/>
        <end position="530"/>
    </location>
</feature>
<comment type="subunit">
    <text evidence="15">Homotetramer, assembles in a dimer or dimers configuration with two interfaces.</text>
</comment>
<feature type="region of interest" description="Disordered" evidence="18">
    <location>
        <begin position="505"/>
        <end position="530"/>
    </location>
</feature>
<dbReference type="InterPro" id="IPR006769">
    <property type="entry name" value="MCU_C"/>
</dbReference>